<dbReference type="SUPFAM" id="SSF56219">
    <property type="entry name" value="DNase I-like"/>
    <property type="match status" value="1"/>
</dbReference>
<feature type="non-terminal residue" evidence="8">
    <location>
        <position position="519"/>
    </location>
</feature>
<feature type="region of interest" description="Disordered" evidence="6">
    <location>
        <begin position="22"/>
        <end position="63"/>
    </location>
</feature>
<accession>A0ABQ8QD67</accession>
<proteinExistence type="inferred from homology"/>
<protein>
    <submittedName>
        <fullName evidence="8">Endonuclease/exonuclease/phosphatase</fullName>
    </submittedName>
</protein>
<dbReference type="EMBL" id="MU790611">
    <property type="protein sequence ID" value="KAJ3996502.1"/>
    <property type="molecule type" value="Genomic_DNA"/>
</dbReference>
<dbReference type="InterPro" id="IPR004808">
    <property type="entry name" value="AP_endonuc_1"/>
</dbReference>
<evidence type="ECO:0000256" key="4">
    <source>
        <dbReference type="ARBA" id="ARBA00022801"/>
    </source>
</evidence>
<comment type="cofactor">
    <cofactor evidence="1">
        <name>Mg(2+)</name>
        <dbReference type="ChEBI" id="CHEBI:18420"/>
    </cofactor>
</comment>
<keyword evidence="3" id="KW-0479">Metal-binding</keyword>
<organism evidence="8 9">
    <name type="scientific">Lentinula boryana</name>
    <dbReference type="NCBI Taxonomy" id="40481"/>
    <lineage>
        <taxon>Eukaryota</taxon>
        <taxon>Fungi</taxon>
        <taxon>Dikarya</taxon>
        <taxon>Basidiomycota</taxon>
        <taxon>Agaricomycotina</taxon>
        <taxon>Agaricomycetes</taxon>
        <taxon>Agaricomycetidae</taxon>
        <taxon>Agaricales</taxon>
        <taxon>Marasmiineae</taxon>
        <taxon>Omphalotaceae</taxon>
        <taxon>Lentinula</taxon>
    </lineage>
</organism>
<dbReference type="CDD" id="cd09076">
    <property type="entry name" value="L1-EN"/>
    <property type="match status" value="1"/>
</dbReference>
<comment type="similarity">
    <text evidence="2">Belongs to the DNA repair enzymes AP/ExoA family.</text>
</comment>
<reference evidence="8" key="1">
    <citation type="submission" date="2022-08" db="EMBL/GenBank/DDBJ databases">
        <authorList>
            <consortium name="DOE Joint Genome Institute"/>
            <person name="Min B."/>
            <person name="Riley R."/>
            <person name="Sierra-Patev S."/>
            <person name="Naranjo-Ortiz M."/>
            <person name="Looney B."/>
            <person name="Konkel Z."/>
            <person name="Slot J.C."/>
            <person name="Sakamoto Y."/>
            <person name="Steenwyk J.L."/>
            <person name="Rokas A."/>
            <person name="Carro J."/>
            <person name="Camarero S."/>
            <person name="Ferreira P."/>
            <person name="Molpeceres G."/>
            <person name="Ruiz-Duenas F.J."/>
            <person name="Serrano A."/>
            <person name="Henrissat B."/>
            <person name="Drula E."/>
            <person name="Hughes K.W."/>
            <person name="Mata J.L."/>
            <person name="Ishikawa N.K."/>
            <person name="Vargas-Isla R."/>
            <person name="Ushijima S."/>
            <person name="Smith C.A."/>
            <person name="Ahrendt S."/>
            <person name="Andreopoulos W."/>
            <person name="He G."/>
            <person name="Labutti K."/>
            <person name="Lipzen A."/>
            <person name="Ng V."/>
            <person name="Sandor L."/>
            <person name="Barry K."/>
            <person name="Martinez A.T."/>
            <person name="Xiao Y."/>
            <person name="Gibbons J.G."/>
            <person name="Terashima K."/>
            <person name="Hibbett D.S."/>
            <person name="Grigoriev I.V."/>
        </authorList>
    </citation>
    <scope>NUCLEOTIDE SEQUENCE</scope>
    <source>
        <strain evidence="8">TFB10827</strain>
    </source>
</reference>
<evidence type="ECO:0000256" key="2">
    <source>
        <dbReference type="ARBA" id="ARBA00007092"/>
    </source>
</evidence>
<evidence type="ECO:0000259" key="7">
    <source>
        <dbReference type="Pfam" id="PF03372"/>
    </source>
</evidence>
<evidence type="ECO:0000256" key="1">
    <source>
        <dbReference type="ARBA" id="ARBA00001946"/>
    </source>
</evidence>
<dbReference type="Proteomes" id="UP001163828">
    <property type="component" value="Unassembled WGS sequence"/>
</dbReference>
<keyword evidence="8" id="KW-0255">Endonuclease</keyword>
<keyword evidence="8" id="KW-0540">Nuclease</keyword>
<gene>
    <name evidence="8" type="ORF">F5050DRAFT_1571413</name>
</gene>
<dbReference type="Gene3D" id="3.60.10.10">
    <property type="entry name" value="Endonuclease/exonuclease/phosphatase"/>
    <property type="match status" value="1"/>
</dbReference>
<keyword evidence="9" id="KW-1185">Reference proteome</keyword>
<keyword evidence="5" id="KW-0460">Magnesium</keyword>
<evidence type="ECO:0000313" key="9">
    <source>
        <dbReference type="Proteomes" id="UP001163828"/>
    </source>
</evidence>
<sequence length="519" mass="58429">MSLSASGGFSGLAVHQGYDGSREIRGSVVNPGNSRESLVPEERSAQPANVGPTTQSPQTRTQPTLQIRRGAQTRAAPPANSLTQNGWNIIQGDIPCTQDPGVITNISPLKDPQRLRQRNNGAALRLATLNIRGFGNPSVFHQDNKWQHIRRLISTRKIAILALQETHLSTERIETINCHFGKSLIIIGSPDPENPTGKSGVAIVLNTELFRPERIKKNVIVPGRALMVQLDQGPSSMNILAIYAPNVSGSDGAENAEFWRIIKDHLPSTKPEIMLGDCNITEAGMIDRLPAHDDPEEACVALDELKQRLQIRDGWRTTFPNEKRFTYLQSATGSQSRLDRIYATDKIIETAREWEIGTTGIPNLDHCIALVQITNEHAPWLGRGRWRIPDYVVEDKDFLTFAQEQGELAQKELEETQTRTSHQNPQRIWHQYKQKLIQKARARAHQIIPGLQRKINATELDLSRTLNDPLIPEKQKMENARTIQIKLAELEKTRMNKIQKEGKTKFRLEGETPTRYWSQ</sequence>
<evidence type="ECO:0000256" key="3">
    <source>
        <dbReference type="ARBA" id="ARBA00022723"/>
    </source>
</evidence>
<dbReference type="PANTHER" id="PTHR22748:SF4">
    <property type="entry name" value="DNA-(APURINIC OR APYRIMIDINIC SITE) ENDONUCLEASE 2"/>
    <property type="match status" value="1"/>
</dbReference>
<dbReference type="GO" id="GO:0004519">
    <property type="term" value="F:endonuclease activity"/>
    <property type="evidence" value="ECO:0007669"/>
    <property type="project" value="UniProtKB-KW"/>
</dbReference>
<comment type="caution">
    <text evidence="8">The sequence shown here is derived from an EMBL/GenBank/DDBJ whole genome shotgun (WGS) entry which is preliminary data.</text>
</comment>
<evidence type="ECO:0000313" key="8">
    <source>
        <dbReference type="EMBL" id="KAJ3996502.1"/>
    </source>
</evidence>
<keyword evidence="4" id="KW-0378">Hydrolase</keyword>
<feature type="compositionally biased region" description="Low complexity" evidence="6">
    <location>
        <begin position="52"/>
        <end position="63"/>
    </location>
</feature>
<evidence type="ECO:0000256" key="6">
    <source>
        <dbReference type="SAM" id="MobiDB-lite"/>
    </source>
</evidence>
<evidence type="ECO:0000256" key="5">
    <source>
        <dbReference type="ARBA" id="ARBA00022842"/>
    </source>
</evidence>
<feature type="domain" description="Endonuclease/exonuclease/phosphatase" evidence="7">
    <location>
        <begin position="127"/>
        <end position="345"/>
    </location>
</feature>
<name>A0ABQ8QD67_9AGAR</name>
<dbReference type="InterPro" id="IPR005135">
    <property type="entry name" value="Endo/exonuclease/phosphatase"/>
</dbReference>
<dbReference type="PANTHER" id="PTHR22748">
    <property type="entry name" value="AP ENDONUCLEASE"/>
    <property type="match status" value="1"/>
</dbReference>
<dbReference type="InterPro" id="IPR036691">
    <property type="entry name" value="Endo/exonu/phosph_ase_sf"/>
</dbReference>
<dbReference type="Pfam" id="PF03372">
    <property type="entry name" value="Exo_endo_phos"/>
    <property type="match status" value="1"/>
</dbReference>